<evidence type="ECO:0000313" key="4">
    <source>
        <dbReference type="Proteomes" id="UP001151760"/>
    </source>
</evidence>
<name>A0ABQ5IPA1_9ASTR</name>
<keyword evidence="3" id="KW-0808">Transferase</keyword>
<feature type="compositionally biased region" description="Gly residues" evidence="1">
    <location>
        <begin position="20"/>
        <end position="32"/>
    </location>
</feature>
<reference evidence="3" key="2">
    <citation type="submission" date="2022-01" db="EMBL/GenBank/DDBJ databases">
        <authorList>
            <person name="Yamashiro T."/>
            <person name="Shiraishi A."/>
            <person name="Satake H."/>
            <person name="Nakayama K."/>
        </authorList>
    </citation>
    <scope>NUCLEOTIDE SEQUENCE</scope>
</reference>
<comment type="caution">
    <text evidence="3">The sequence shown here is derived from an EMBL/GenBank/DDBJ whole genome shotgun (WGS) entry which is preliminary data.</text>
</comment>
<sequence>MPPRMTTRSAGQETAAPQGGRTGGRTSRGGGRTRVLNFSTIIAQQLQNLLPTILAQVGDQGSNHGNGRNQNSDAVNDNIQGDVRNVIASNNQREKMESVQDMSRGEENQKVKYTAGSFVSKAFTWWNSLIHTRSREAVVGMSWKDFKNLTREEFYPSNEMQKLETELWNHAMVGAGHAALMTSNNVYFIASFTLLIMEYLVNISKRRAFWSLNKDILKITILTTNTPYPSRKIRRIHACTHQRPQRKQAQYAVSREDQYVMNILEDIKHGPYSKKLQYAISNPLDTPYRTDFQIDILIRASRLKKVMEDKGKKSSMETFTPNDKAYYYSGITSITVNGKNAYELKGKFLNDLHNNAFSGTNGKDAVDHIEYYLKIIVPSNQILM</sequence>
<feature type="domain" description="Retrotransposon gag" evidence="2">
    <location>
        <begin position="117"/>
        <end position="169"/>
    </location>
</feature>
<dbReference type="Proteomes" id="UP001151760">
    <property type="component" value="Unassembled WGS sequence"/>
</dbReference>
<feature type="region of interest" description="Disordered" evidence="1">
    <location>
        <begin position="1"/>
        <end position="32"/>
    </location>
</feature>
<dbReference type="GO" id="GO:0003964">
    <property type="term" value="F:RNA-directed DNA polymerase activity"/>
    <property type="evidence" value="ECO:0007669"/>
    <property type="project" value="UniProtKB-KW"/>
</dbReference>
<evidence type="ECO:0000259" key="2">
    <source>
        <dbReference type="Pfam" id="PF03732"/>
    </source>
</evidence>
<evidence type="ECO:0000313" key="3">
    <source>
        <dbReference type="EMBL" id="GJU02051.1"/>
    </source>
</evidence>
<dbReference type="InterPro" id="IPR005162">
    <property type="entry name" value="Retrotrans_gag_dom"/>
</dbReference>
<dbReference type="EMBL" id="BQNB010021022">
    <property type="protein sequence ID" value="GJU02051.1"/>
    <property type="molecule type" value="Genomic_DNA"/>
</dbReference>
<proteinExistence type="predicted"/>
<accession>A0ABQ5IPA1</accession>
<keyword evidence="3" id="KW-0695">RNA-directed DNA polymerase</keyword>
<dbReference type="Pfam" id="PF03732">
    <property type="entry name" value="Retrotrans_gag"/>
    <property type="match status" value="1"/>
</dbReference>
<keyword evidence="4" id="KW-1185">Reference proteome</keyword>
<gene>
    <name evidence="3" type="ORF">Tco_1112389</name>
</gene>
<reference evidence="3" key="1">
    <citation type="journal article" date="2022" name="Int. J. Mol. Sci.">
        <title>Draft Genome of Tanacetum Coccineum: Genomic Comparison of Closely Related Tanacetum-Family Plants.</title>
        <authorList>
            <person name="Yamashiro T."/>
            <person name="Shiraishi A."/>
            <person name="Nakayama K."/>
            <person name="Satake H."/>
        </authorList>
    </citation>
    <scope>NUCLEOTIDE SEQUENCE</scope>
</reference>
<organism evidence="3 4">
    <name type="scientific">Tanacetum coccineum</name>
    <dbReference type="NCBI Taxonomy" id="301880"/>
    <lineage>
        <taxon>Eukaryota</taxon>
        <taxon>Viridiplantae</taxon>
        <taxon>Streptophyta</taxon>
        <taxon>Embryophyta</taxon>
        <taxon>Tracheophyta</taxon>
        <taxon>Spermatophyta</taxon>
        <taxon>Magnoliopsida</taxon>
        <taxon>eudicotyledons</taxon>
        <taxon>Gunneridae</taxon>
        <taxon>Pentapetalae</taxon>
        <taxon>asterids</taxon>
        <taxon>campanulids</taxon>
        <taxon>Asterales</taxon>
        <taxon>Asteraceae</taxon>
        <taxon>Asteroideae</taxon>
        <taxon>Anthemideae</taxon>
        <taxon>Anthemidinae</taxon>
        <taxon>Tanacetum</taxon>
    </lineage>
</organism>
<feature type="compositionally biased region" description="Polar residues" evidence="1">
    <location>
        <begin position="1"/>
        <end position="12"/>
    </location>
</feature>
<evidence type="ECO:0000256" key="1">
    <source>
        <dbReference type="SAM" id="MobiDB-lite"/>
    </source>
</evidence>
<keyword evidence="3" id="KW-0548">Nucleotidyltransferase</keyword>
<protein>
    <submittedName>
        <fullName evidence="3">Reverse transcriptase domain-containing protein</fullName>
    </submittedName>
</protein>